<dbReference type="AlphaFoldDB" id="A0A915L1L4"/>
<protein>
    <submittedName>
        <fullName evidence="3">Uncharacterized protein</fullName>
    </submittedName>
</protein>
<accession>A0A915L1L4</accession>
<proteinExistence type="predicted"/>
<name>A0A915L1L4_ROMCU</name>
<evidence type="ECO:0000313" key="2">
    <source>
        <dbReference type="Proteomes" id="UP000887565"/>
    </source>
</evidence>
<sequence>MASHMVAARNLHGPQERDPSPPPPSTWDRVEAKKPGLDLITSAEQKKVSTKSLGYYRLMQIAPLLFFLKPDVRHPFVNFAGTLDEKLASSGINVKSITVSTESLFVSLLNDGDSSSKPESFDDTISCFPCD</sequence>
<evidence type="ECO:0000313" key="3">
    <source>
        <dbReference type="WBParaSite" id="nRc.2.0.1.t45049-RA"/>
    </source>
</evidence>
<dbReference type="Proteomes" id="UP000887565">
    <property type="component" value="Unplaced"/>
</dbReference>
<keyword evidence="2" id="KW-1185">Reference proteome</keyword>
<dbReference type="WBParaSite" id="nRc.2.0.1.t45049-RA">
    <property type="protein sequence ID" value="nRc.2.0.1.t45049-RA"/>
    <property type="gene ID" value="nRc.2.0.1.g45049"/>
</dbReference>
<organism evidence="2 3">
    <name type="scientific">Romanomermis culicivorax</name>
    <name type="common">Nematode worm</name>
    <dbReference type="NCBI Taxonomy" id="13658"/>
    <lineage>
        <taxon>Eukaryota</taxon>
        <taxon>Metazoa</taxon>
        <taxon>Ecdysozoa</taxon>
        <taxon>Nematoda</taxon>
        <taxon>Enoplea</taxon>
        <taxon>Dorylaimia</taxon>
        <taxon>Mermithida</taxon>
        <taxon>Mermithoidea</taxon>
        <taxon>Mermithidae</taxon>
        <taxon>Romanomermis</taxon>
    </lineage>
</organism>
<evidence type="ECO:0000256" key="1">
    <source>
        <dbReference type="SAM" id="MobiDB-lite"/>
    </source>
</evidence>
<reference evidence="3" key="1">
    <citation type="submission" date="2022-11" db="UniProtKB">
        <authorList>
            <consortium name="WormBaseParasite"/>
        </authorList>
    </citation>
    <scope>IDENTIFICATION</scope>
</reference>
<feature type="region of interest" description="Disordered" evidence="1">
    <location>
        <begin position="1"/>
        <end position="30"/>
    </location>
</feature>